<keyword evidence="3" id="KW-1185">Reference proteome</keyword>
<dbReference type="PANTHER" id="PTHR11017:SF585">
    <property type="entry name" value="TIR DOMAIN-CONTAINING PROTEIN"/>
    <property type="match status" value="1"/>
</dbReference>
<dbReference type="Gene3D" id="3.80.10.10">
    <property type="entry name" value="Ribonuclease Inhibitor"/>
    <property type="match status" value="2"/>
</dbReference>
<protein>
    <submittedName>
        <fullName evidence="2">Uncharacterized protein</fullName>
    </submittedName>
</protein>
<dbReference type="InterPro" id="IPR044974">
    <property type="entry name" value="Disease_R_plants"/>
</dbReference>
<dbReference type="GO" id="GO:0006952">
    <property type="term" value="P:defense response"/>
    <property type="evidence" value="ECO:0007669"/>
    <property type="project" value="InterPro"/>
</dbReference>
<keyword evidence="1" id="KW-1133">Transmembrane helix</keyword>
<proteinExistence type="predicted"/>
<comment type="caution">
    <text evidence="2">The sequence shown here is derived from an EMBL/GenBank/DDBJ whole genome shotgun (WGS) entry which is preliminary data.</text>
</comment>
<evidence type="ECO:0000313" key="2">
    <source>
        <dbReference type="EMBL" id="KAK1413457.1"/>
    </source>
</evidence>
<dbReference type="Gene3D" id="3.40.50.10140">
    <property type="entry name" value="Toll/interleukin-1 receptor homology (TIR) domain"/>
    <property type="match status" value="1"/>
</dbReference>
<name>A0AAD8K384_TARER</name>
<dbReference type="Proteomes" id="UP001229421">
    <property type="component" value="Unassembled WGS sequence"/>
</dbReference>
<dbReference type="Pfam" id="PF00560">
    <property type="entry name" value="LRR_1"/>
    <property type="match status" value="1"/>
</dbReference>
<sequence length="589" mass="67499">MGRDIVPQESPNKPWKRSILWHHDECLDVLENKKGTKTIQGFVLDMRNFEDGTSKESSSANKQKFGVRSCRLFKWVLILLSAILWLIGWVWELRSSSHTTKDLQLEYVVALDMPNSKLRGLWKKPKMLRSLKFLNLSSCQELVSVGHFSRFPLLERLTLARCTSLVEVCESIGNYCPNLEVLDLSECHKLKKLPKSICKLKNLTQLLLNNCSNLAEVHVEMKDMESLKVLRVDLDVPSSSDIVKAIPRSFRTSSLPRSLVELSLINNNLSNESFPVDFGNLSMLKVLYLDKNPIYAMPDGVRSLSRLERLSFSGCRKLKMIFCVPNKLKYLSIYKCYSLNKLVFHPEESSPPEVYDVGVSYFLSEEVLGTYVFSPGTMDLDMYVVWDLFIDDQRCRMSSMAPTVTRGGFISWQYLMYDHEEHEYLLLVFKVKNGSMNEIYGFDTTFHGGCGGCFQLDFGGVCGGCFRKQRKSFGDALAEHKQRLKEEINEEKRCRLAKKIEKWKKALIEVADMKGEEATGRRETPMSIQGWYGFDLMGRIGGDHEVQVYELFNKTGCFLFIVHQVGLDCCWCDSLVIQQVVSEPYNSQS</sequence>
<dbReference type="InterPro" id="IPR001611">
    <property type="entry name" value="Leu-rich_rpt"/>
</dbReference>
<keyword evidence="1" id="KW-0812">Transmembrane</keyword>
<accession>A0AAD8K384</accession>
<keyword evidence="1" id="KW-0472">Membrane</keyword>
<dbReference type="InterPro" id="IPR035897">
    <property type="entry name" value="Toll_tir_struct_dom_sf"/>
</dbReference>
<dbReference type="AlphaFoldDB" id="A0AAD8K384"/>
<evidence type="ECO:0000313" key="3">
    <source>
        <dbReference type="Proteomes" id="UP001229421"/>
    </source>
</evidence>
<feature type="transmembrane region" description="Helical" evidence="1">
    <location>
        <begin position="72"/>
        <end position="91"/>
    </location>
</feature>
<organism evidence="2 3">
    <name type="scientific">Tagetes erecta</name>
    <name type="common">African marigold</name>
    <dbReference type="NCBI Taxonomy" id="13708"/>
    <lineage>
        <taxon>Eukaryota</taxon>
        <taxon>Viridiplantae</taxon>
        <taxon>Streptophyta</taxon>
        <taxon>Embryophyta</taxon>
        <taxon>Tracheophyta</taxon>
        <taxon>Spermatophyta</taxon>
        <taxon>Magnoliopsida</taxon>
        <taxon>eudicotyledons</taxon>
        <taxon>Gunneridae</taxon>
        <taxon>Pentapetalae</taxon>
        <taxon>asterids</taxon>
        <taxon>campanulids</taxon>
        <taxon>Asterales</taxon>
        <taxon>Asteraceae</taxon>
        <taxon>Asteroideae</taxon>
        <taxon>Heliantheae alliance</taxon>
        <taxon>Tageteae</taxon>
        <taxon>Tagetes</taxon>
    </lineage>
</organism>
<reference evidence="2" key="1">
    <citation type="journal article" date="2023" name="bioRxiv">
        <title>Improved chromosome-level genome assembly for marigold (Tagetes erecta).</title>
        <authorList>
            <person name="Jiang F."/>
            <person name="Yuan L."/>
            <person name="Wang S."/>
            <person name="Wang H."/>
            <person name="Xu D."/>
            <person name="Wang A."/>
            <person name="Fan W."/>
        </authorList>
    </citation>
    <scope>NUCLEOTIDE SEQUENCE</scope>
    <source>
        <strain evidence="2">WSJ</strain>
        <tissue evidence="2">Leaf</tissue>
    </source>
</reference>
<dbReference type="SUPFAM" id="SSF52047">
    <property type="entry name" value="RNI-like"/>
    <property type="match status" value="1"/>
</dbReference>
<dbReference type="InterPro" id="IPR032675">
    <property type="entry name" value="LRR_dom_sf"/>
</dbReference>
<evidence type="ECO:0000256" key="1">
    <source>
        <dbReference type="SAM" id="Phobius"/>
    </source>
</evidence>
<dbReference type="EMBL" id="JAUHHV010000009">
    <property type="protein sequence ID" value="KAK1413457.1"/>
    <property type="molecule type" value="Genomic_DNA"/>
</dbReference>
<gene>
    <name evidence="2" type="ORF">QVD17_35230</name>
</gene>
<dbReference type="PANTHER" id="PTHR11017">
    <property type="entry name" value="LEUCINE-RICH REPEAT-CONTAINING PROTEIN"/>
    <property type="match status" value="1"/>
</dbReference>